<gene>
    <name evidence="1" type="ORF">ACHAWO_002844</name>
</gene>
<evidence type="ECO:0000313" key="1">
    <source>
        <dbReference type="EMBL" id="KAL3779149.1"/>
    </source>
</evidence>
<accession>A0ABD3NTM6</accession>
<proteinExistence type="predicted"/>
<evidence type="ECO:0000313" key="2">
    <source>
        <dbReference type="Proteomes" id="UP001530400"/>
    </source>
</evidence>
<reference evidence="1 2" key="1">
    <citation type="submission" date="2024-10" db="EMBL/GenBank/DDBJ databases">
        <title>Updated reference genomes for cyclostephanoid diatoms.</title>
        <authorList>
            <person name="Roberts W.R."/>
            <person name="Alverson A.J."/>
        </authorList>
    </citation>
    <scope>NUCLEOTIDE SEQUENCE [LARGE SCALE GENOMIC DNA]</scope>
    <source>
        <strain evidence="1 2">AJA010-31</strain>
    </source>
</reference>
<keyword evidence="2" id="KW-1185">Reference proteome</keyword>
<dbReference type="Proteomes" id="UP001530400">
    <property type="component" value="Unassembled WGS sequence"/>
</dbReference>
<protein>
    <recommendedName>
        <fullName evidence="3">Plastid lipid-associated protein/fibrillin conserved domain-containing protein</fullName>
    </recommendedName>
</protein>
<dbReference type="AlphaFoldDB" id="A0ABD3NTM6"/>
<dbReference type="EMBL" id="JALLPJ020000952">
    <property type="protein sequence ID" value="KAL3779149.1"/>
    <property type="molecule type" value="Genomic_DNA"/>
</dbReference>
<name>A0ABD3NTM6_9STRA</name>
<organism evidence="1 2">
    <name type="scientific">Cyclotella atomus</name>
    <dbReference type="NCBI Taxonomy" id="382360"/>
    <lineage>
        <taxon>Eukaryota</taxon>
        <taxon>Sar</taxon>
        <taxon>Stramenopiles</taxon>
        <taxon>Ochrophyta</taxon>
        <taxon>Bacillariophyta</taxon>
        <taxon>Coscinodiscophyceae</taxon>
        <taxon>Thalassiosirophycidae</taxon>
        <taxon>Stephanodiscales</taxon>
        <taxon>Stephanodiscaceae</taxon>
        <taxon>Cyclotella</taxon>
    </lineage>
</organism>
<evidence type="ECO:0008006" key="3">
    <source>
        <dbReference type="Google" id="ProtNLM"/>
    </source>
</evidence>
<sequence length="279" mass="30648">MALTIIPLNLDSAFPPSQPHCRCSSGRTALGTKTLVSSINVQQTTRSLSDELLSLLLQKASTSKPDNNLDDEINSLVRRLISSKSSFDPKDCIDGPLFTTIHFIGDTPLWEKIAIGNVRNVKGQRYTLLDNTSGNFVNYAEIWGQNLYLKAVGKFVEKGSVASLNTEVGDVSSSNNPLDVLTSFFSKDHDRNKPTPFDYEAIVSGASIVLFGKYTLNVDIEGTGTVRVLYADPSLRIFLSPTDTEVTRGAGHWESAGLIVVQVKNDLVYDDWSDHTMEE</sequence>
<comment type="caution">
    <text evidence="1">The sequence shown here is derived from an EMBL/GenBank/DDBJ whole genome shotgun (WGS) entry which is preliminary data.</text>
</comment>